<evidence type="ECO:0000313" key="3">
    <source>
        <dbReference type="EMBL" id="KAK1482726.1"/>
    </source>
</evidence>
<protein>
    <submittedName>
        <fullName evidence="3">Uncharacterized protein</fullName>
    </submittedName>
</protein>
<dbReference type="GeneID" id="85413765"/>
<dbReference type="EMBL" id="MLFU01000098">
    <property type="protein sequence ID" value="KAK1482726.1"/>
    <property type="molecule type" value="Genomic_DNA"/>
</dbReference>
<keyword evidence="4" id="KW-1185">Reference proteome</keyword>
<evidence type="ECO:0000256" key="2">
    <source>
        <dbReference type="SAM" id="Phobius"/>
    </source>
</evidence>
<feature type="compositionally biased region" description="Polar residues" evidence="1">
    <location>
        <begin position="13"/>
        <end position="28"/>
    </location>
</feature>
<evidence type="ECO:0000256" key="1">
    <source>
        <dbReference type="SAM" id="MobiDB-lite"/>
    </source>
</evidence>
<keyword evidence="2" id="KW-0812">Transmembrane</keyword>
<keyword evidence="2" id="KW-0472">Membrane</keyword>
<name>A0ABQ9QRX3_9PEZI</name>
<accession>A0ABQ9QRX3</accession>
<keyword evidence="2" id="KW-1133">Transmembrane helix</keyword>
<feature type="region of interest" description="Disordered" evidence="1">
    <location>
        <begin position="13"/>
        <end position="37"/>
    </location>
</feature>
<evidence type="ECO:0000313" key="4">
    <source>
        <dbReference type="Proteomes" id="UP001227543"/>
    </source>
</evidence>
<comment type="caution">
    <text evidence="3">The sequence shown here is derived from an EMBL/GenBank/DDBJ whole genome shotgun (WGS) entry which is preliminary data.</text>
</comment>
<reference evidence="3 4" key="1">
    <citation type="submission" date="2016-10" db="EMBL/GenBank/DDBJ databases">
        <title>The genome sequence of Colletotrichum fioriniae PJ7.</title>
        <authorList>
            <person name="Baroncelli R."/>
        </authorList>
    </citation>
    <scope>NUCLEOTIDE SEQUENCE [LARGE SCALE GENOMIC DNA]</scope>
    <source>
        <strain evidence="3 4">Tom-12</strain>
    </source>
</reference>
<gene>
    <name evidence="3" type="ORF">CTAM01_13524</name>
</gene>
<dbReference type="Proteomes" id="UP001227543">
    <property type="component" value="Unassembled WGS sequence"/>
</dbReference>
<dbReference type="RefSeq" id="XP_060375867.1">
    <property type="nucleotide sequence ID" value="XM_060529527.1"/>
</dbReference>
<organism evidence="3 4">
    <name type="scientific">Colletotrichum tamarilloi</name>
    <dbReference type="NCBI Taxonomy" id="1209934"/>
    <lineage>
        <taxon>Eukaryota</taxon>
        <taxon>Fungi</taxon>
        <taxon>Dikarya</taxon>
        <taxon>Ascomycota</taxon>
        <taxon>Pezizomycotina</taxon>
        <taxon>Sordariomycetes</taxon>
        <taxon>Hypocreomycetidae</taxon>
        <taxon>Glomerellales</taxon>
        <taxon>Glomerellaceae</taxon>
        <taxon>Colletotrichum</taxon>
        <taxon>Colletotrichum acutatum species complex</taxon>
    </lineage>
</organism>
<sequence>MLLLTPFLQQQQRIPITSNTHPPTTTGDRPNRHSAGADRRCNVSCEVWRKQWPCLGLLQVVSGARVRDAHIQRAAGSGLAGLAASSFVSELADAHPGRCFQSAIHDRNIPMRHSLHKKAGGAKTRRMPNPVLLPHPQILSAQLQHPASRHLSKWRVFRSQLQCSSSQLSLCFYLVIFAVRLFLFTLGYGYPRDYGYSFALHELIFVRLHSPRDHTPNPTRPFRRRPCRPSILHFQAL</sequence>
<proteinExistence type="predicted"/>
<feature type="transmembrane region" description="Helical" evidence="2">
    <location>
        <begin position="168"/>
        <end position="190"/>
    </location>
</feature>